<keyword evidence="4" id="KW-1185">Reference proteome</keyword>
<reference evidence="3 4" key="1">
    <citation type="submission" date="2017-08" db="EMBL/GenBank/DDBJ databases">
        <title>Acidophilic green algal genome provides insights into adaptation to an acidic environment.</title>
        <authorList>
            <person name="Hirooka S."/>
            <person name="Hirose Y."/>
            <person name="Kanesaki Y."/>
            <person name="Higuchi S."/>
            <person name="Fujiwara T."/>
            <person name="Onuma R."/>
            <person name="Era A."/>
            <person name="Ohbayashi R."/>
            <person name="Uzuka A."/>
            <person name="Nozaki H."/>
            <person name="Yoshikawa H."/>
            <person name="Miyagishima S.Y."/>
        </authorList>
    </citation>
    <scope>NUCLEOTIDE SEQUENCE [LARGE SCALE GENOMIC DNA]</scope>
    <source>
        <strain evidence="3 4">NIES-2499</strain>
    </source>
</reference>
<proteinExistence type="predicted"/>
<evidence type="ECO:0000256" key="1">
    <source>
        <dbReference type="SAM" id="Phobius"/>
    </source>
</evidence>
<evidence type="ECO:0000313" key="3">
    <source>
        <dbReference type="EMBL" id="GAX74521.1"/>
    </source>
</evidence>
<keyword evidence="1" id="KW-0472">Membrane</keyword>
<dbReference type="EMBL" id="BEGY01000008">
    <property type="protein sequence ID" value="GAX74521.1"/>
    <property type="molecule type" value="Genomic_DNA"/>
</dbReference>
<evidence type="ECO:0000313" key="4">
    <source>
        <dbReference type="Proteomes" id="UP000232323"/>
    </source>
</evidence>
<feature type="transmembrane region" description="Helical" evidence="1">
    <location>
        <begin position="57"/>
        <end position="82"/>
    </location>
</feature>
<keyword evidence="1" id="KW-1133">Transmembrane helix</keyword>
<comment type="caution">
    <text evidence="3">The sequence shown here is derived from an EMBL/GenBank/DDBJ whole genome shotgun (WGS) entry which is preliminary data.</text>
</comment>
<evidence type="ECO:0000256" key="2">
    <source>
        <dbReference type="SAM" id="SignalP"/>
    </source>
</evidence>
<feature type="chain" id="PRO_5013236357" evidence="2">
    <location>
        <begin position="20"/>
        <end position="141"/>
    </location>
</feature>
<feature type="signal peptide" evidence="2">
    <location>
        <begin position="1"/>
        <end position="19"/>
    </location>
</feature>
<keyword evidence="1" id="KW-0812">Transmembrane</keyword>
<keyword evidence="2" id="KW-0732">Signal</keyword>
<dbReference type="AlphaFoldDB" id="A0A250WUP0"/>
<organism evidence="3 4">
    <name type="scientific">Chlamydomonas eustigma</name>
    <dbReference type="NCBI Taxonomy" id="1157962"/>
    <lineage>
        <taxon>Eukaryota</taxon>
        <taxon>Viridiplantae</taxon>
        <taxon>Chlorophyta</taxon>
        <taxon>core chlorophytes</taxon>
        <taxon>Chlorophyceae</taxon>
        <taxon>CS clade</taxon>
        <taxon>Chlamydomonadales</taxon>
        <taxon>Chlamydomonadaceae</taxon>
        <taxon>Chlamydomonas</taxon>
    </lineage>
</organism>
<gene>
    <name evidence="3" type="ORF">CEUSTIGMA_g1970.t1</name>
</gene>
<name>A0A250WUP0_9CHLO</name>
<accession>A0A250WUP0</accession>
<dbReference type="Proteomes" id="UP000232323">
    <property type="component" value="Unassembled WGS sequence"/>
</dbReference>
<sequence>MPPAISVAVALCIISSAAAVDMLRPSQPFHPTPSIPPINGTGTVQLSGGVWLSPWQTALACIVVVVGFIILGVTACLVAHCVKTRTSRSGRVEPTTGHQVLMDPLHLGTSSMTPAAPGYLLYDPCQVCYTDICWRAHSCCR</sequence>
<protein>
    <submittedName>
        <fullName evidence="3">Uncharacterized protein</fullName>
    </submittedName>
</protein>